<dbReference type="CDD" id="cd04821">
    <property type="entry name" value="PA_M28_1_2"/>
    <property type="match status" value="1"/>
</dbReference>
<gene>
    <name evidence="9" type="ORF">HAV22_03695</name>
</gene>
<dbReference type="Gene3D" id="3.40.630.10">
    <property type="entry name" value="Zn peptidases"/>
    <property type="match status" value="1"/>
</dbReference>
<evidence type="ECO:0000256" key="6">
    <source>
        <dbReference type="ARBA" id="ARBA00022833"/>
    </source>
</evidence>
<protein>
    <submittedName>
        <fullName evidence="9">M28 family peptidase</fullName>
    </submittedName>
</protein>
<dbReference type="Pfam" id="PF04389">
    <property type="entry name" value="Peptidase_M28"/>
    <property type="match status" value="1"/>
</dbReference>
<keyword evidence="2" id="KW-0645">Protease</keyword>
<evidence type="ECO:0000256" key="7">
    <source>
        <dbReference type="SAM" id="MobiDB-lite"/>
    </source>
</evidence>
<evidence type="ECO:0000313" key="9">
    <source>
        <dbReference type="EMBL" id="NIA52759.1"/>
    </source>
</evidence>
<sequence>MAVFPSGVVERRDDSRATGPETPPPRVRLTTLYIPLQSAYATVRCLTLEIIRTILLRHSRPTRPETPTSTLPRSPVRTSTSTLRTTLTAIALATAALAAQAADSVHIDTQRLSQDVKVLSSDEFEGRGPNTPGETKTVNYLIEQFKLAGLQPGGDLVDGKRGWTQDVPLGRFEIQGPVDVTVSEGGTTKKFTQGNEIAIRAAMTGAKAVDFKNAPLVFVGYGVTAPERKWDDFKGQDLKGKLAVVLINDPDFETGKGDFGGKAMTYYGRWTYKYEEMARRGAVGTLIVHETAPASYGWATVKNSNTNVQYDIVRKNPLESHAPVEAWIQHDVAVDLFKHAGLDFDKLKKQAQTRAFKPVELKGVTMSAHYGVDAKVITSKNVLAIRPGSAHPDQVVIYSGHWDHLGVGEPDAKGDKIYNGAIDNGTGIAALLELGRAFAKAPAPKRSVVFLAVTAEEKGLLGSEYYANNPVYPLAKTVGVINMDALSPYGPARDFSISGSAKLDLLDELVAKAKQGGLRFSPDPKPEAGHFFRSDHFSFAKHGVPAVSFESGQDWVQGGVAAGKANEEQYVNNAYHQPADEWSASWPFTGMAHDLGILYALGRDLADSSVWPNWAKDSEFRAARDATAAERK</sequence>
<evidence type="ECO:0000256" key="1">
    <source>
        <dbReference type="ARBA" id="ARBA00022438"/>
    </source>
</evidence>
<dbReference type="CDD" id="cd05660">
    <property type="entry name" value="M28_like_PA"/>
    <property type="match status" value="1"/>
</dbReference>
<evidence type="ECO:0000256" key="4">
    <source>
        <dbReference type="ARBA" id="ARBA00022729"/>
    </source>
</evidence>
<keyword evidence="3" id="KW-0479">Metal-binding</keyword>
<evidence type="ECO:0000256" key="3">
    <source>
        <dbReference type="ARBA" id="ARBA00022723"/>
    </source>
</evidence>
<accession>A0ABX0P694</accession>
<feature type="compositionally biased region" description="Low complexity" evidence="7">
    <location>
        <begin position="65"/>
        <end position="80"/>
    </location>
</feature>
<dbReference type="InterPro" id="IPR007484">
    <property type="entry name" value="Peptidase_M28"/>
</dbReference>
<reference evidence="9 10" key="1">
    <citation type="submission" date="2020-03" db="EMBL/GenBank/DDBJ databases">
        <title>Genome sequence of strain Massilia sp. TW-1.</title>
        <authorList>
            <person name="Chaudhary D.K."/>
        </authorList>
    </citation>
    <scope>NUCLEOTIDE SEQUENCE [LARGE SCALE GENOMIC DNA]</scope>
    <source>
        <strain evidence="9 10">TW-1</strain>
    </source>
</reference>
<keyword evidence="4" id="KW-0732">Signal</keyword>
<keyword evidence="10" id="KW-1185">Reference proteome</keyword>
<dbReference type="EMBL" id="JAAQOM010000002">
    <property type="protein sequence ID" value="NIA52759.1"/>
    <property type="molecule type" value="Genomic_DNA"/>
</dbReference>
<feature type="domain" description="Peptidase M28" evidence="8">
    <location>
        <begin position="381"/>
        <end position="586"/>
    </location>
</feature>
<keyword evidence="1" id="KW-0031">Aminopeptidase</keyword>
<keyword evidence="6" id="KW-0862">Zinc</keyword>
<evidence type="ECO:0000259" key="8">
    <source>
        <dbReference type="Pfam" id="PF04389"/>
    </source>
</evidence>
<feature type="region of interest" description="Disordered" evidence="7">
    <location>
        <begin position="1"/>
        <end position="25"/>
    </location>
</feature>
<evidence type="ECO:0000256" key="5">
    <source>
        <dbReference type="ARBA" id="ARBA00022801"/>
    </source>
</evidence>
<comment type="caution">
    <text evidence="9">The sequence shown here is derived from an EMBL/GenBank/DDBJ whole genome shotgun (WGS) entry which is preliminary data.</text>
</comment>
<dbReference type="PANTHER" id="PTHR12147:SF56">
    <property type="entry name" value="AMINOPEPTIDASE YDR415C-RELATED"/>
    <property type="match status" value="1"/>
</dbReference>
<organism evidence="9 10">
    <name type="scientific">Telluria antibiotica</name>
    <dbReference type="NCBI Taxonomy" id="2717319"/>
    <lineage>
        <taxon>Bacteria</taxon>
        <taxon>Pseudomonadati</taxon>
        <taxon>Pseudomonadota</taxon>
        <taxon>Betaproteobacteria</taxon>
        <taxon>Burkholderiales</taxon>
        <taxon>Oxalobacteraceae</taxon>
        <taxon>Telluria group</taxon>
        <taxon>Telluria</taxon>
    </lineage>
</organism>
<evidence type="ECO:0000256" key="2">
    <source>
        <dbReference type="ARBA" id="ARBA00022670"/>
    </source>
</evidence>
<dbReference type="PANTHER" id="PTHR12147">
    <property type="entry name" value="METALLOPEPTIDASE M28 FAMILY MEMBER"/>
    <property type="match status" value="1"/>
</dbReference>
<name>A0ABX0P694_9BURK</name>
<evidence type="ECO:0000313" key="10">
    <source>
        <dbReference type="Proteomes" id="UP000716322"/>
    </source>
</evidence>
<proteinExistence type="predicted"/>
<dbReference type="Proteomes" id="UP000716322">
    <property type="component" value="Unassembled WGS sequence"/>
</dbReference>
<dbReference type="Gene3D" id="3.50.30.30">
    <property type="match status" value="1"/>
</dbReference>
<dbReference type="SUPFAM" id="SSF53187">
    <property type="entry name" value="Zn-dependent exopeptidases"/>
    <property type="match status" value="1"/>
</dbReference>
<dbReference type="InterPro" id="IPR045175">
    <property type="entry name" value="M28_fam"/>
</dbReference>
<feature type="region of interest" description="Disordered" evidence="7">
    <location>
        <begin position="60"/>
        <end position="80"/>
    </location>
</feature>
<keyword evidence="5" id="KW-0378">Hydrolase</keyword>